<sequence length="100" mass="10842">MGTTGTSAPRGLWGELTLLQTSLIPLLQVRKRRSGRGLGSVTCYNWRTPPLLTGEVQVQWEEPGECHMLHLADHVGVPQFLSNIDGGSLGVGPIQVLIQL</sequence>
<dbReference type="Proteomes" id="UP000694892">
    <property type="component" value="Chromosome 2L"/>
</dbReference>
<accession>A0A974DLX1</accession>
<proteinExistence type="predicted"/>
<dbReference type="EMBL" id="CM004468">
    <property type="protein sequence ID" value="OCT93555.1"/>
    <property type="molecule type" value="Genomic_DNA"/>
</dbReference>
<protein>
    <submittedName>
        <fullName evidence="1">Uncharacterized protein</fullName>
    </submittedName>
</protein>
<evidence type="ECO:0000313" key="1">
    <source>
        <dbReference type="EMBL" id="OCT93555.1"/>
    </source>
</evidence>
<gene>
    <name evidence="1" type="ORF">XELAEV_18011233mg</name>
</gene>
<organism evidence="1 2">
    <name type="scientific">Xenopus laevis</name>
    <name type="common">African clawed frog</name>
    <dbReference type="NCBI Taxonomy" id="8355"/>
    <lineage>
        <taxon>Eukaryota</taxon>
        <taxon>Metazoa</taxon>
        <taxon>Chordata</taxon>
        <taxon>Craniata</taxon>
        <taxon>Vertebrata</taxon>
        <taxon>Euteleostomi</taxon>
        <taxon>Amphibia</taxon>
        <taxon>Batrachia</taxon>
        <taxon>Anura</taxon>
        <taxon>Pipoidea</taxon>
        <taxon>Pipidae</taxon>
        <taxon>Xenopodinae</taxon>
        <taxon>Xenopus</taxon>
        <taxon>Xenopus</taxon>
    </lineage>
</organism>
<dbReference type="AlphaFoldDB" id="A0A974DLX1"/>
<reference evidence="2" key="1">
    <citation type="journal article" date="2016" name="Nature">
        <title>Genome evolution in the allotetraploid frog Xenopus laevis.</title>
        <authorList>
            <person name="Session A.M."/>
            <person name="Uno Y."/>
            <person name="Kwon T."/>
            <person name="Chapman J.A."/>
            <person name="Toyoda A."/>
            <person name="Takahashi S."/>
            <person name="Fukui A."/>
            <person name="Hikosaka A."/>
            <person name="Suzuki A."/>
            <person name="Kondo M."/>
            <person name="van Heeringen S.J."/>
            <person name="Quigley I."/>
            <person name="Heinz S."/>
            <person name="Ogino H."/>
            <person name="Ochi H."/>
            <person name="Hellsten U."/>
            <person name="Lyons J.B."/>
            <person name="Simakov O."/>
            <person name="Putnam N."/>
            <person name="Stites J."/>
            <person name="Kuroki Y."/>
            <person name="Tanaka T."/>
            <person name="Michiue T."/>
            <person name="Watanabe M."/>
            <person name="Bogdanovic O."/>
            <person name="Lister R."/>
            <person name="Georgiou G."/>
            <person name="Paranjpe S.S."/>
            <person name="van Kruijsbergen I."/>
            <person name="Shu S."/>
            <person name="Carlson J."/>
            <person name="Kinoshita T."/>
            <person name="Ohta Y."/>
            <person name="Mawaribuchi S."/>
            <person name="Jenkins J."/>
            <person name="Grimwood J."/>
            <person name="Schmutz J."/>
            <person name="Mitros T."/>
            <person name="Mozaffari S.V."/>
            <person name="Suzuki Y."/>
            <person name="Haramoto Y."/>
            <person name="Yamamoto T.S."/>
            <person name="Takagi C."/>
            <person name="Heald R."/>
            <person name="Miller K."/>
            <person name="Haudenschild C."/>
            <person name="Kitzman J."/>
            <person name="Nakayama T."/>
            <person name="Izutsu Y."/>
            <person name="Robert J."/>
            <person name="Fortriede J."/>
            <person name="Burns K."/>
            <person name="Lotay V."/>
            <person name="Karimi K."/>
            <person name="Yasuoka Y."/>
            <person name="Dichmann D.S."/>
            <person name="Flajnik M.F."/>
            <person name="Houston D.W."/>
            <person name="Shendure J."/>
            <person name="DuPasquier L."/>
            <person name="Vize P.D."/>
            <person name="Zorn A.M."/>
            <person name="Ito M."/>
            <person name="Marcotte E.M."/>
            <person name="Wallingford J.B."/>
            <person name="Ito Y."/>
            <person name="Asashima M."/>
            <person name="Ueno N."/>
            <person name="Matsuda Y."/>
            <person name="Veenstra G.J."/>
            <person name="Fujiyama A."/>
            <person name="Harland R.M."/>
            <person name="Taira M."/>
            <person name="Rokhsar D.S."/>
        </authorList>
    </citation>
    <scope>NUCLEOTIDE SEQUENCE [LARGE SCALE GENOMIC DNA]</scope>
    <source>
        <strain evidence="2">J</strain>
    </source>
</reference>
<name>A0A974DLX1_XENLA</name>
<evidence type="ECO:0000313" key="2">
    <source>
        <dbReference type="Proteomes" id="UP000694892"/>
    </source>
</evidence>